<accession>A0AAF0F988</accession>
<dbReference type="RefSeq" id="XP_060123539.1">
    <property type="nucleotide sequence ID" value="XM_060267556.1"/>
</dbReference>
<name>A0AAF0F988_9BASI</name>
<reference evidence="7" key="1">
    <citation type="submission" date="2023-03" db="EMBL/GenBank/DDBJ databases">
        <title>Mating type loci evolution in Malassezia.</title>
        <authorList>
            <person name="Coelho M.A."/>
        </authorList>
    </citation>
    <scope>NUCLEOTIDE SEQUENCE</scope>
    <source>
        <strain evidence="7">CBS 9431</strain>
    </source>
</reference>
<dbReference type="Pfam" id="PF25095">
    <property type="entry name" value="C2H2-zf_KIN17"/>
    <property type="match status" value="1"/>
</dbReference>
<evidence type="ECO:0000313" key="8">
    <source>
        <dbReference type="Proteomes" id="UP001217754"/>
    </source>
</evidence>
<dbReference type="AlphaFoldDB" id="A0AAF0F988"/>
<organism evidence="7 8">
    <name type="scientific">Malassezia japonica</name>
    <dbReference type="NCBI Taxonomy" id="223818"/>
    <lineage>
        <taxon>Eukaryota</taxon>
        <taxon>Fungi</taxon>
        <taxon>Dikarya</taxon>
        <taxon>Basidiomycota</taxon>
        <taxon>Ustilaginomycotina</taxon>
        <taxon>Malasseziomycetes</taxon>
        <taxon>Malasseziales</taxon>
        <taxon>Malasseziaceae</taxon>
        <taxon>Malassezia</taxon>
    </lineage>
</organism>
<sequence>MGRAEAGTPKAIGNAMKARGLTRLRWYCQVCQKACRDANGYKMHISSEAHARQLAAATGEGGQRAGKVVHDYSSQFQREFVILLSRRFGTRRVLANQVYQEYIQDRHHVHMNATRWVSLSEFVKYLGRAGIARVEESELGWFVSWIDNSPSARARQDAAQKMDRQKVDDEQRSRKLLEEQIKRAKKDDTEDVIAERKDEGIKRTDEAPVKIALVNKPRDEPASESAAPAAPSAPSPAPSSTTPPPSKPPGPAPGVFSMRLNPLKAASQAARPNPLADKSAPPKKRPPPTHLGAAERIIMEEQSRKQGFKRKDEPSRPAGPVPEPGAKRSRF</sequence>
<dbReference type="InterPro" id="IPR037321">
    <property type="entry name" value="KIN17-like"/>
</dbReference>
<dbReference type="GO" id="GO:0005634">
    <property type="term" value="C:nucleus"/>
    <property type="evidence" value="ECO:0007669"/>
    <property type="project" value="TreeGrafter"/>
</dbReference>
<feature type="compositionally biased region" description="Pro residues" evidence="5">
    <location>
        <begin position="231"/>
        <end position="252"/>
    </location>
</feature>
<evidence type="ECO:0000256" key="3">
    <source>
        <dbReference type="ARBA" id="ARBA00022771"/>
    </source>
</evidence>
<dbReference type="Pfam" id="PF10357">
    <property type="entry name" value="WH_KIN17"/>
    <property type="match status" value="1"/>
</dbReference>
<evidence type="ECO:0000256" key="2">
    <source>
        <dbReference type="ARBA" id="ARBA00022723"/>
    </source>
</evidence>
<dbReference type="Gene3D" id="3.30.160.60">
    <property type="entry name" value="Classic Zinc Finger"/>
    <property type="match status" value="1"/>
</dbReference>
<protein>
    <recommendedName>
        <fullName evidence="6">C2H2-type domain-containing protein</fullName>
    </recommendedName>
</protein>
<dbReference type="InterPro" id="IPR056767">
    <property type="entry name" value="C2H2-Znf_KIN17"/>
</dbReference>
<dbReference type="GO" id="GO:0006974">
    <property type="term" value="P:DNA damage response"/>
    <property type="evidence" value="ECO:0007669"/>
    <property type="project" value="TreeGrafter"/>
</dbReference>
<feature type="compositionally biased region" description="Basic and acidic residues" evidence="5">
    <location>
        <begin position="297"/>
        <end position="315"/>
    </location>
</feature>
<dbReference type="EMBL" id="CP119964">
    <property type="protein sequence ID" value="WFD40642.1"/>
    <property type="molecule type" value="Genomic_DNA"/>
</dbReference>
<dbReference type="InterPro" id="IPR036236">
    <property type="entry name" value="Znf_C2H2_sf"/>
</dbReference>
<keyword evidence="4" id="KW-0862">Zinc</keyword>
<dbReference type="InterPro" id="IPR013087">
    <property type="entry name" value="Znf_C2H2_type"/>
</dbReference>
<dbReference type="GO" id="GO:0008270">
    <property type="term" value="F:zinc ion binding"/>
    <property type="evidence" value="ECO:0007669"/>
    <property type="project" value="UniProtKB-KW"/>
</dbReference>
<feature type="domain" description="C2H2-type" evidence="6">
    <location>
        <begin position="28"/>
        <end position="50"/>
    </location>
</feature>
<evidence type="ECO:0000259" key="6">
    <source>
        <dbReference type="PROSITE" id="PS00028"/>
    </source>
</evidence>
<feature type="region of interest" description="Disordered" evidence="5">
    <location>
        <begin position="208"/>
        <end position="331"/>
    </location>
</feature>
<dbReference type="Proteomes" id="UP001217754">
    <property type="component" value="Chromosome 7"/>
</dbReference>
<dbReference type="GO" id="GO:0006260">
    <property type="term" value="P:DNA replication"/>
    <property type="evidence" value="ECO:0007669"/>
    <property type="project" value="TreeGrafter"/>
</dbReference>
<evidence type="ECO:0000256" key="4">
    <source>
        <dbReference type="ARBA" id="ARBA00022833"/>
    </source>
</evidence>
<feature type="region of interest" description="Disordered" evidence="5">
    <location>
        <begin position="154"/>
        <end position="174"/>
    </location>
</feature>
<evidence type="ECO:0000256" key="5">
    <source>
        <dbReference type="SAM" id="MobiDB-lite"/>
    </source>
</evidence>
<dbReference type="GO" id="GO:0003690">
    <property type="term" value="F:double-stranded DNA binding"/>
    <property type="evidence" value="ECO:0007669"/>
    <property type="project" value="TreeGrafter"/>
</dbReference>
<gene>
    <name evidence="7" type="ORF">MJAP1_003630</name>
</gene>
<keyword evidence="8" id="KW-1185">Reference proteome</keyword>
<dbReference type="Gene3D" id="1.10.10.2030">
    <property type="entry name" value="DNA/RNA-binding protein Kin17, conserved domain"/>
    <property type="match status" value="1"/>
</dbReference>
<dbReference type="InterPro" id="IPR038254">
    <property type="entry name" value="KIN17_WH-like_sf"/>
</dbReference>
<dbReference type="PROSITE" id="PS00028">
    <property type="entry name" value="ZINC_FINGER_C2H2_1"/>
    <property type="match status" value="1"/>
</dbReference>
<keyword evidence="3" id="KW-0863">Zinc-finger</keyword>
<comment type="similarity">
    <text evidence="1">Belongs to the KIN17 family.</text>
</comment>
<proteinExistence type="inferred from homology"/>
<keyword evidence="2" id="KW-0479">Metal-binding</keyword>
<dbReference type="FunFam" id="1.10.10.2030:FF:000001">
    <property type="entry name" value="DNA/RNA-binding protein KIN17, putative"/>
    <property type="match status" value="1"/>
</dbReference>
<dbReference type="GeneID" id="85227281"/>
<evidence type="ECO:0000313" key="7">
    <source>
        <dbReference type="EMBL" id="WFD40642.1"/>
    </source>
</evidence>
<dbReference type="PANTHER" id="PTHR12805">
    <property type="entry name" value="KIN17 KIN, ANTIGENIC DETERMINANT OF RECA PROTEIN HOMOLOG"/>
    <property type="match status" value="1"/>
</dbReference>
<dbReference type="SMART" id="SM01253">
    <property type="entry name" value="Kin17_mid"/>
    <property type="match status" value="1"/>
</dbReference>
<dbReference type="InterPro" id="IPR019447">
    <property type="entry name" value="DNA/RNA-bd_Kin17_WH-like_dom"/>
</dbReference>
<evidence type="ECO:0000256" key="1">
    <source>
        <dbReference type="ARBA" id="ARBA00008517"/>
    </source>
</evidence>
<dbReference type="PANTHER" id="PTHR12805:SF0">
    <property type="entry name" value="DNA_RNA-BINDING PROTEIN KIN17"/>
    <property type="match status" value="1"/>
</dbReference>
<dbReference type="SUPFAM" id="SSF57667">
    <property type="entry name" value="beta-beta-alpha zinc fingers"/>
    <property type="match status" value="1"/>
</dbReference>